<evidence type="ECO:0000259" key="5">
    <source>
        <dbReference type="PROSITE" id="PS50113"/>
    </source>
</evidence>
<evidence type="ECO:0000256" key="3">
    <source>
        <dbReference type="ARBA" id="ARBA00023163"/>
    </source>
</evidence>
<keyword evidence="1" id="KW-0805">Transcription regulation</keyword>
<dbReference type="PROSITE" id="PS50113">
    <property type="entry name" value="PAC"/>
    <property type="match status" value="1"/>
</dbReference>
<name>A0ABT1CAD7_9HYPH</name>
<feature type="domain" description="HTH luxR-type" evidence="4">
    <location>
        <begin position="417"/>
        <end position="482"/>
    </location>
</feature>
<dbReference type="PRINTS" id="PR00038">
    <property type="entry name" value="HTHLUXR"/>
</dbReference>
<protein>
    <submittedName>
        <fullName evidence="6">PAS domain S-box protein</fullName>
    </submittedName>
</protein>
<dbReference type="InterPro" id="IPR000700">
    <property type="entry name" value="PAS-assoc_C"/>
</dbReference>
<dbReference type="Proteomes" id="UP001205906">
    <property type="component" value="Unassembled WGS sequence"/>
</dbReference>
<feature type="domain" description="PAC" evidence="5">
    <location>
        <begin position="333"/>
        <end position="383"/>
    </location>
</feature>
<dbReference type="Pfam" id="PF13188">
    <property type="entry name" value="PAS_8"/>
    <property type="match status" value="2"/>
</dbReference>
<dbReference type="NCBIfam" id="TIGR00229">
    <property type="entry name" value="sensory_box"/>
    <property type="match status" value="1"/>
</dbReference>
<keyword evidence="3" id="KW-0804">Transcription</keyword>
<dbReference type="SUPFAM" id="SSF46894">
    <property type="entry name" value="C-terminal effector domain of the bipartite response regulators"/>
    <property type="match status" value="1"/>
</dbReference>
<dbReference type="InterPro" id="IPR016032">
    <property type="entry name" value="Sig_transdc_resp-reg_C-effctor"/>
</dbReference>
<gene>
    <name evidence="6" type="ORF">NGM99_18580</name>
</gene>
<evidence type="ECO:0000313" key="7">
    <source>
        <dbReference type="Proteomes" id="UP001205906"/>
    </source>
</evidence>
<dbReference type="SUPFAM" id="SSF55785">
    <property type="entry name" value="PYP-like sensor domain (PAS domain)"/>
    <property type="match status" value="3"/>
</dbReference>
<evidence type="ECO:0000256" key="1">
    <source>
        <dbReference type="ARBA" id="ARBA00023015"/>
    </source>
</evidence>
<dbReference type="SMART" id="SM00421">
    <property type="entry name" value="HTH_LUXR"/>
    <property type="match status" value="1"/>
</dbReference>
<accession>A0ABT1CAD7</accession>
<keyword evidence="7" id="KW-1185">Reference proteome</keyword>
<dbReference type="InterPro" id="IPR036388">
    <property type="entry name" value="WH-like_DNA-bd_sf"/>
</dbReference>
<organism evidence="6 7">
    <name type="scientific">Mesorhizobium liriopis</name>
    <dbReference type="NCBI Taxonomy" id="2953882"/>
    <lineage>
        <taxon>Bacteria</taxon>
        <taxon>Pseudomonadati</taxon>
        <taxon>Pseudomonadota</taxon>
        <taxon>Alphaproteobacteria</taxon>
        <taxon>Hyphomicrobiales</taxon>
        <taxon>Phyllobacteriaceae</taxon>
        <taxon>Mesorhizobium</taxon>
    </lineage>
</organism>
<evidence type="ECO:0000256" key="2">
    <source>
        <dbReference type="ARBA" id="ARBA00023125"/>
    </source>
</evidence>
<dbReference type="Gene3D" id="1.10.10.10">
    <property type="entry name" value="Winged helix-like DNA-binding domain superfamily/Winged helix DNA-binding domain"/>
    <property type="match status" value="1"/>
</dbReference>
<dbReference type="CDD" id="cd06170">
    <property type="entry name" value="LuxR_C_like"/>
    <property type="match status" value="1"/>
</dbReference>
<evidence type="ECO:0000313" key="6">
    <source>
        <dbReference type="EMBL" id="MCO6051795.1"/>
    </source>
</evidence>
<proteinExistence type="predicted"/>
<sequence length="496" mass="56062">MEQLRRFELEEVVRSLTEGVILIEPDQSITFANPAALSMHGVGDMGELGQSVNEYRSRFILRYRNNHLVKPSEYPIERVLSGQSFDEVIVEVERRDVPEQRWTHRIRSLVVNDPKGAPDCLALVIADVTEQFQAQDRFERTFAANPAPALICRLADQAFIKVNQGFLEMTGFERDAVLEQTLSDIDVFRQADQRNLALRKLQLGETIPQMEAYLELPGGTDKLVIVAGQPLEVDEAACMLLTFADLEPRRLAMSALKQREEQIAKLFRLAPAPMSLWRRHDRRFLDINEAFCTVTGYRARDIVGQSSDQVSLWTDDDSRNRFHDAIALKGSVTGFETRIRRKDGDELIVLVSADTVVIDSAECLLCAFQDVSTRKQTEAELMRAIEAVMSDASWFSQAVIDKLAALKAPARSDRSLMPSGTADLSAREREVLERLCRGLDDPSIAADLGVSRHTVRNHVASLFRKIGVNRRSDAVVWARDRGFGTDQLHKTRKRRR</sequence>
<dbReference type="Pfam" id="PF00196">
    <property type="entry name" value="GerE"/>
    <property type="match status" value="1"/>
</dbReference>
<dbReference type="CDD" id="cd00130">
    <property type="entry name" value="PAS"/>
    <property type="match status" value="1"/>
</dbReference>
<dbReference type="InterPro" id="IPR000792">
    <property type="entry name" value="Tscrpt_reg_LuxR_C"/>
</dbReference>
<evidence type="ECO:0000259" key="4">
    <source>
        <dbReference type="PROSITE" id="PS50043"/>
    </source>
</evidence>
<keyword evidence="2" id="KW-0238">DNA-binding</keyword>
<dbReference type="EMBL" id="JAMXQS010000009">
    <property type="protein sequence ID" value="MCO6051795.1"/>
    <property type="molecule type" value="Genomic_DNA"/>
</dbReference>
<dbReference type="Gene3D" id="3.30.450.20">
    <property type="entry name" value="PAS domain"/>
    <property type="match status" value="3"/>
</dbReference>
<dbReference type="Pfam" id="PF13426">
    <property type="entry name" value="PAS_9"/>
    <property type="match status" value="1"/>
</dbReference>
<dbReference type="RefSeq" id="WP_252821725.1">
    <property type="nucleotide sequence ID" value="NZ_JAMXQS010000009.1"/>
</dbReference>
<dbReference type="PROSITE" id="PS50043">
    <property type="entry name" value="HTH_LUXR_2"/>
    <property type="match status" value="1"/>
</dbReference>
<dbReference type="PANTHER" id="PTHR44688:SF16">
    <property type="entry name" value="DNA-BINDING TRANSCRIPTIONAL ACTIVATOR DEVR_DOSR"/>
    <property type="match status" value="1"/>
</dbReference>
<comment type="caution">
    <text evidence="6">The sequence shown here is derived from an EMBL/GenBank/DDBJ whole genome shotgun (WGS) entry which is preliminary data.</text>
</comment>
<dbReference type="InterPro" id="IPR035965">
    <property type="entry name" value="PAS-like_dom_sf"/>
</dbReference>
<dbReference type="PANTHER" id="PTHR44688">
    <property type="entry name" value="DNA-BINDING TRANSCRIPTIONAL ACTIVATOR DEVR_DOSR"/>
    <property type="match status" value="1"/>
</dbReference>
<dbReference type="InterPro" id="IPR000014">
    <property type="entry name" value="PAS"/>
</dbReference>
<dbReference type="SMART" id="SM00091">
    <property type="entry name" value="PAS"/>
    <property type="match status" value="3"/>
</dbReference>
<reference evidence="6 7" key="1">
    <citation type="submission" date="2022-06" db="EMBL/GenBank/DDBJ databases">
        <title>Mesorhizobium sp. strain RP14 Genome sequencing and assembly.</title>
        <authorList>
            <person name="Kim I."/>
        </authorList>
    </citation>
    <scope>NUCLEOTIDE SEQUENCE [LARGE SCALE GENOMIC DNA]</scope>
    <source>
        <strain evidence="7">RP14(2022)</strain>
    </source>
</reference>